<comment type="caution">
    <text evidence="1">The sequence shown here is derived from an EMBL/GenBank/DDBJ whole genome shotgun (WGS) entry which is preliminary data.</text>
</comment>
<name>K2BDH0_9BACT</name>
<evidence type="ECO:0000313" key="1">
    <source>
        <dbReference type="EMBL" id="EKD66838.1"/>
    </source>
</evidence>
<dbReference type="EMBL" id="AMFJ01021594">
    <property type="protein sequence ID" value="EKD66838.1"/>
    <property type="molecule type" value="Genomic_DNA"/>
</dbReference>
<gene>
    <name evidence="1" type="ORF">ACD_49C00008G0002</name>
</gene>
<dbReference type="AlphaFoldDB" id="K2BDH0"/>
<protein>
    <submittedName>
        <fullName evidence="1">Uncharacterized protein</fullName>
    </submittedName>
</protein>
<organism evidence="1">
    <name type="scientific">uncultured bacterium</name>
    <name type="common">gcode 4</name>
    <dbReference type="NCBI Taxonomy" id="1234023"/>
    <lineage>
        <taxon>Bacteria</taxon>
        <taxon>environmental samples</taxon>
    </lineage>
</organism>
<accession>K2BDH0</accession>
<proteinExistence type="predicted"/>
<reference evidence="1" key="1">
    <citation type="journal article" date="2012" name="Science">
        <title>Fermentation, hydrogen, and sulfur metabolism in multiple uncultivated bacterial phyla.</title>
        <authorList>
            <person name="Wrighton K.C."/>
            <person name="Thomas B.C."/>
            <person name="Sharon I."/>
            <person name="Miller C.S."/>
            <person name="Castelle C.J."/>
            <person name="VerBerkmoes N.C."/>
            <person name="Wilkins M.J."/>
            <person name="Hettich R.L."/>
            <person name="Lipton M.S."/>
            <person name="Williams K.H."/>
            <person name="Long P.E."/>
            <person name="Banfield J.F."/>
        </authorList>
    </citation>
    <scope>NUCLEOTIDE SEQUENCE [LARGE SCALE GENOMIC DNA]</scope>
</reference>
<sequence length="195" mass="23067">MRSSKTSALGVEKETIFVDDYTKASVEEFIKKSRDFLKDHLELLIKDINKKTNFKLKDIYDVRFDHLFAVKKVLGWWSSFFDDSKLKPVNVNKQKTSFTENPRYVLTLFIRDLIDNVIYREDLTFEAFKKIINNFEKRKNIKFQTKRNLLLLVYCLLKKETIVKNPSVSNVTYCVLGVVKYTCKTSVLNLILWEN</sequence>